<evidence type="ECO:0000256" key="1">
    <source>
        <dbReference type="SAM" id="MobiDB-lite"/>
    </source>
</evidence>
<dbReference type="CDD" id="cd06142">
    <property type="entry name" value="RNaseD_exo"/>
    <property type="match status" value="1"/>
</dbReference>
<evidence type="ECO:0000313" key="3">
    <source>
        <dbReference type="EMBL" id="PRY24671.1"/>
    </source>
</evidence>
<sequence length="463" mass="50228">MKSIELRRAGTRLHTRGDASPYGYGVTDEAPLPRRDTPDHETDGPHDVPPDPTSGGPEPARASVPLTAPREGTPRPVESAGELAEVVARMAAGSGPVAVDAERASGYRYTQRAYLVQLRREGAGTVLIDPMPLDDLGTLDAALADTEWVLHAASQDLACLAEIGMKPRRLFDTELAARLAGFERVGLAAITEQLLGYSLEKHHSAADWSTRPLPESWLTYAALDVELLTDLRDRLADELERQGKAEWAAEEFAALVAGADRPPRTRPDPWRRTSGIHRVRGARAQSRVRALWYARDGVAARRDSAPGRVLPDSAIIAAAELDPKDERTLLGLPGFGGRSVRRLARVWLDALDAARALGDDELPVNQPVEGPPPPHRWAERDPVAAARLQRCRQIVIGTAEAHTLPPENLISPDFIRRLAWSPPAEVTPQTIADTLRGFGARNWQVTLIADGLAKVLPDPAPAA</sequence>
<dbReference type="GO" id="GO:0008408">
    <property type="term" value="F:3'-5' exonuclease activity"/>
    <property type="evidence" value="ECO:0007669"/>
    <property type="project" value="InterPro"/>
</dbReference>
<organism evidence="3 4">
    <name type="scientific">Pseudosporangium ferrugineum</name>
    <dbReference type="NCBI Taxonomy" id="439699"/>
    <lineage>
        <taxon>Bacteria</taxon>
        <taxon>Bacillati</taxon>
        <taxon>Actinomycetota</taxon>
        <taxon>Actinomycetes</taxon>
        <taxon>Micromonosporales</taxon>
        <taxon>Micromonosporaceae</taxon>
        <taxon>Pseudosporangium</taxon>
    </lineage>
</organism>
<dbReference type="EMBL" id="PVZG01000013">
    <property type="protein sequence ID" value="PRY24671.1"/>
    <property type="molecule type" value="Genomic_DNA"/>
</dbReference>
<dbReference type="InterPro" id="IPR010997">
    <property type="entry name" value="HRDC-like_sf"/>
</dbReference>
<name>A0A2T0RU18_9ACTN</name>
<evidence type="ECO:0000313" key="4">
    <source>
        <dbReference type="Proteomes" id="UP000239209"/>
    </source>
</evidence>
<dbReference type="PANTHER" id="PTHR47649">
    <property type="entry name" value="RIBONUCLEASE D"/>
    <property type="match status" value="1"/>
</dbReference>
<dbReference type="Proteomes" id="UP000239209">
    <property type="component" value="Unassembled WGS sequence"/>
</dbReference>
<proteinExistence type="predicted"/>
<accession>A0A2T0RU18</accession>
<evidence type="ECO:0000259" key="2">
    <source>
        <dbReference type="PROSITE" id="PS50967"/>
    </source>
</evidence>
<dbReference type="InterPro" id="IPR002562">
    <property type="entry name" value="3'-5'_exonuclease_dom"/>
</dbReference>
<dbReference type="InterPro" id="IPR012337">
    <property type="entry name" value="RNaseH-like_sf"/>
</dbReference>
<dbReference type="SMART" id="SM00474">
    <property type="entry name" value="35EXOc"/>
    <property type="match status" value="1"/>
</dbReference>
<feature type="domain" description="HRDC" evidence="2">
    <location>
        <begin position="281"/>
        <end position="361"/>
    </location>
</feature>
<dbReference type="InterPro" id="IPR002121">
    <property type="entry name" value="HRDC_dom"/>
</dbReference>
<comment type="caution">
    <text evidence="3">The sequence shown here is derived from an EMBL/GenBank/DDBJ whole genome shotgun (WGS) entry which is preliminary data.</text>
</comment>
<dbReference type="GO" id="GO:0000166">
    <property type="term" value="F:nucleotide binding"/>
    <property type="evidence" value="ECO:0007669"/>
    <property type="project" value="InterPro"/>
</dbReference>
<dbReference type="Gene3D" id="3.30.420.10">
    <property type="entry name" value="Ribonuclease H-like superfamily/Ribonuclease H"/>
    <property type="match status" value="1"/>
</dbReference>
<feature type="region of interest" description="Disordered" evidence="1">
    <location>
        <begin position="1"/>
        <end position="78"/>
    </location>
</feature>
<dbReference type="InterPro" id="IPR041605">
    <property type="entry name" value="Exo_C"/>
</dbReference>
<dbReference type="Pfam" id="PF18305">
    <property type="entry name" value="DNA_pol_A_exoN"/>
    <property type="match status" value="1"/>
</dbReference>
<dbReference type="SUPFAM" id="SSF53098">
    <property type="entry name" value="Ribonuclease H-like"/>
    <property type="match status" value="1"/>
</dbReference>
<dbReference type="InterPro" id="IPR044876">
    <property type="entry name" value="HRDC_dom_sf"/>
</dbReference>
<dbReference type="Gene3D" id="1.10.150.80">
    <property type="entry name" value="HRDC domain"/>
    <property type="match status" value="2"/>
</dbReference>
<keyword evidence="4" id="KW-1185">Reference proteome</keyword>
<dbReference type="GO" id="GO:0003676">
    <property type="term" value="F:nucleic acid binding"/>
    <property type="evidence" value="ECO:0007669"/>
    <property type="project" value="InterPro"/>
</dbReference>
<dbReference type="AlphaFoldDB" id="A0A2T0RU18"/>
<gene>
    <name evidence="3" type="ORF">CLV70_113109</name>
</gene>
<dbReference type="PANTHER" id="PTHR47649:SF1">
    <property type="entry name" value="RIBONUCLEASE D"/>
    <property type="match status" value="1"/>
</dbReference>
<dbReference type="Pfam" id="PF00570">
    <property type="entry name" value="HRDC"/>
    <property type="match status" value="1"/>
</dbReference>
<feature type="compositionally biased region" description="Basic and acidic residues" evidence="1">
    <location>
        <begin position="31"/>
        <end position="49"/>
    </location>
</feature>
<dbReference type="SUPFAM" id="SSF47819">
    <property type="entry name" value="HRDC-like"/>
    <property type="match status" value="1"/>
</dbReference>
<dbReference type="InterPro" id="IPR051086">
    <property type="entry name" value="RNase_D-like"/>
</dbReference>
<dbReference type="Pfam" id="PF01612">
    <property type="entry name" value="DNA_pol_A_exo1"/>
    <property type="match status" value="1"/>
</dbReference>
<dbReference type="InterPro" id="IPR036397">
    <property type="entry name" value="RNaseH_sf"/>
</dbReference>
<protein>
    <submittedName>
        <fullName evidence="3">Ribonuclease D</fullName>
    </submittedName>
</protein>
<dbReference type="SMART" id="SM00341">
    <property type="entry name" value="HRDC"/>
    <property type="match status" value="1"/>
</dbReference>
<reference evidence="3 4" key="1">
    <citation type="submission" date="2018-03" db="EMBL/GenBank/DDBJ databases">
        <title>Genomic Encyclopedia of Archaeal and Bacterial Type Strains, Phase II (KMG-II): from individual species to whole genera.</title>
        <authorList>
            <person name="Goeker M."/>
        </authorList>
    </citation>
    <scope>NUCLEOTIDE SEQUENCE [LARGE SCALE GENOMIC DNA]</scope>
    <source>
        <strain evidence="3 4">DSM 45348</strain>
    </source>
</reference>
<dbReference type="GO" id="GO:0006139">
    <property type="term" value="P:nucleobase-containing compound metabolic process"/>
    <property type="evidence" value="ECO:0007669"/>
    <property type="project" value="InterPro"/>
</dbReference>
<dbReference type="PROSITE" id="PS50967">
    <property type="entry name" value="HRDC"/>
    <property type="match status" value="1"/>
</dbReference>